<dbReference type="Pfam" id="PF03398">
    <property type="entry name" value="Ist1"/>
    <property type="match status" value="1"/>
</dbReference>
<feature type="region of interest" description="Disordered" evidence="2">
    <location>
        <begin position="297"/>
        <end position="318"/>
    </location>
</feature>
<feature type="compositionally biased region" description="Basic and acidic residues" evidence="2">
    <location>
        <begin position="472"/>
        <end position="482"/>
    </location>
</feature>
<proteinExistence type="inferred from homology"/>
<feature type="compositionally biased region" description="Polar residues" evidence="2">
    <location>
        <begin position="182"/>
        <end position="205"/>
    </location>
</feature>
<feature type="compositionally biased region" description="Polar residues" evidence="2">
    <location>
        <begin position="621"/>
        <end position="631"/>
    </location>
</feature>
<dbReference type="Gramene" id="Jr10_21110_p1">
    <property type="protein sequence ID" value="cds.Jr10_21110_p1"/>
    <property type="gene ID" value="Jr10_21110"/>
</dbReference>
<dbReference type="KEGG" id="jre:109004660"/>
<feature type="region of interest" description="Disordered" evidence="2">
    <location>
        <begin position="438"/>
        <end position="457"/>
    </location>
</feature>
<evidence type="ECO:0000313" key="4">
    <source>
        <dbReference type="RefSeq" id="XP_018838837.1"/>
    </source>
</evidence>
<dbReference type="AlphaFoldDB" id="A0A2I4G4K3"/>
<dbReference type="GO" id="GO:0015031">
    <property type="term" value="P:protein transport"/>
    <property type="evidence" value="ECO:0007669"/>
    <property type="project" value="InterPro"/>
</dbReference>
<name>A0A2I4G4K3_JUGRE</name>
<comment type="similarity">
    <text evidence="1">Belongs to the IST1 family.</text>
</comment>
<dbReference type="FunCoup" id="A0A2I4G4K3">
    <property type="interactions" value="1028"/>
</dbReference>
<dbReference type="InterPro" id="IPR005061">
    <property type="entry name" value="Ist1"/>
</dbReference>
<evidence type="ECO:0000256" key="1">
    <source>
        <dbReference type="ARBA" id="ARBA00005536"/>
    </source>
</evidence>
<feature type="compositionally biased region" description="Basic residues" evidence="2">
    <location>
        <begin position="572"/>
        <end position="582"/>
    </location>
</feature>
<feature type="region of interest" description="Disordered" evidence="2">
    <location>
        <begin position="467"/>
        <end position="534"/>
    </location>
</feature>
<dbReference type="FunFam" id="1.20.1260.60:FF:000002">
    <property type="entry name" value="Vacuolar protein sorting-associated protein IST1"/>
    <property type="match status" value="1"/>
</dbReference>
<evidence type="ECO:0000313" key="3">
    <source>
        <dbReference type="Proteomes" id="UP000235220"/>
    </source>
</evidence>
<feature type="compositionally biased region" description="Basic and acidic residues" evidence="2">
    <location>
        <begin position="307"/>
        <end position="318"/>
    </location>
</feature>
<dbReference type="OrthoDB" id="29853at2759"/>
<protein>
    <submittedName>
        <fullName evidence="4">Uncharacterized protein LOC109004660 isoform X1</fullName>
    </submittedName>
</protein>
<dbReference type="PANTHER" id="PTHR12161:SF14">
    <property type="entry name" value="REGULATOR OF VPS4 ACTIVITY IN THE MVB PATHWAY PROTEIN"/>
    <property type="match status" value="1"/>
</dbReference>
<evidence type="ECO:0000256" key="2">
    <source>
        <dbReference type="SAM" id="MobiDB-lite"/>
    </source>
</evidence>
<reference evidence="4" key="1">
    <citation type="submission" date="2025-08" db="UniProtKB">
        <authorList>
            <consortium name="RefSeq"/>
        </authorList>
    </citation>
    <scope>IDENTIFICATION</scope>
    <source>
        <tissue evidence="4">Leaves</tissue>
    </source>
</reference>
<accession>A0A2I4G4K3</accession>
<dbReference type="RefSeq" id="XP_018838837.1">
    <property type="nucleotide sequence ID" value="XM_018983292.2"/>
</dbReference>
<organism evidence="3 4">
    <name type="scientific">Juglans regia</name>
    <name type="common">English walnut</name>
    <dbReference type="NCBI Taxonomy" id="51240"/>
    <lineage>
        <taxon>Eukaryota</taxon>
        <taxon>Viridiplantae</taxon>
        <taxon>Streptophyta</taxon>
        <taxon>Embryophyta</taxon>
        <taxon>Tracheophyta</taxon>
        <taxon>Spermatophyta</taxon>
        <taxon>Magnoliopsida</taxon>
        <taxon>eudicotyledons</taxon>
        <taxon>Gunneridae</taxon>
        <taxon>Pentapetalae</taxon>
        <taxon>rosids</taxon>
        <taxon>fabids</taxon>
        <taxon>Fagales</taxon>
        <taxon>Juglandaceae</taxon>
        <taxon>Juglans</taxon>
    </lineage>
</organism>
<dbReference type="InterPro" id="IPR042277">
    <property type="entry name" value="IST1-like"/>
</dbReference>
<keyword evidence="3" id="KW-1185">Reference proteome</keyword>
<dbReference type="Gene3D" id="1.20.1260.60">
    <property type="entry name" value="Vacuolar protein sorting-associated protein Ist1"/>
    <property type="match status" value="1"/>
</dbReference>
<feature type="region of interest" description="Disordered" evidence="2">
    <location>
        <begin position="182"/>
        <end position="218"/>
    </location>
</feature>
<dbReference type="PANTHER" id="PTHR12161">
    <property type="entry name" value="IST1 FAMILY MEMBER"/>
    <property type="match status" value="1"/>
</dbReference>
<dbReference type="GO" id="GO:0008104">
    <property type="term" value="P:intracellular protein localization"/>
    <property type="evidence" value="ECO:0000318"/>
    <property type="project" value="GO_Central"/>
</dbReference>
<feature type="compositionally biased region" description="Polar residues" evidence="2">
    <location>
        <begin position="445"/>
        <end position="457"/>
    </location>
</feature>
<feature type="region of interest" description="Disordered" evidence="2">
    <location>
        <begin position="392"/>
        <end position="417"/>
    </location>
</feature>
<dbReference type="STRING" id="51240.A0A2I4G4K3"/>
<dbReference type="GeneID" id="109004660"/>
<feature type="region of interest" description="Disordered" evidence="2">
    <location>
        <begin position="564"/>
        <end position="631"/>
    </location>
</feature>
<sequence length="665" mass="75232">MLDGLLGRGFASKCKPLIKLTKTRIDVVRRKRKATEKFLKKDIADLLANGLDINAYQRADGLLVELMLSLCYDFVEQSCDLVLKHLSIMQKQRECPEDYREAVSSLMFAAARFSELPELRQLRQIFQERYGNSLELYVNLEFVENSASKPSTLEKKVQLMQDIVLEYSITWDSKAFEKRMSRPSTCVQEQPTNYGSFNVTTNKNEPYSGMGTIPRGEKPNVSFKERFELTNDGRGLCNGLEGTISKRELDIQSRHEPSGKGYEMLNCIERTILKKDGHDISYQGRQEVVNGKHEAWNLKGDATPKPVRSETSSRKKRLDGRTRLLIDRENTSPANNCRGSLFHGKKEIYPFFAGQQSKGNGYKEPLAGNNHAGQHDVKKSVKKFEKDVITHNVKPHYSNATPPYVKPNLKATASKSGPNLGSSMAGFGSSVALTDPSLRKRGKAGNTSARIQLLSDQSVHRRQVVGTASLNDHGEERDHVYQDDETGNSSSKLRSARRRPAKSHPDHNNAGYFEDTGLFTRKPRSKGRDNSRRGLQILFDDEQYQNNEEERILDKLLSQYSKKPSPYELGRVRKSKNRRAHHMSTDVRESPQNGKDMPDEKPEDVPPPPRSVSLPREHTGQSEVTKIFSRTVSFQPDRSSLARHVHPKLPDYDDLAAKFAALRGK</sequence>
<dbReference type="Proteomes" id="UP000235220">
    <property type="component" value="Chromosome 10"/>
</dbReference>
<gene>
    <name evidence="4" type="primary">LOC109004660</name>
</gene>